<dbReference type="Pfam" id="PF00689">
    <property type="entry name" value="Cation_ATPase_C"/>
    <property type="match status" value="1"/>
</dbReference>
<dbReference type="GO" id="GO:0005524">
    <property type="term" value="F:ATP binding"/>
    <property type="evidence" value="ECO:0007669"/>
    <property type="project" value="UniProtKB-KW"/>
</dbReference>
<dbReference type="Pfam" id="PF13246">
    <property type="entry name" value="Cation_ATPase"/>
    <property type="match status" value="1"/>
</dbReference>
<feature type="region of interest" description="Disordered" evidence="11">
    <location>
        <begin position="826"/>
        <end position="847"/>
    </location>
</feature>
<dbReference type="EMBL" id="JAEPRB010000167">
    <property type="protein sequence ID" value="KAG2219710.1"/>
    <property type="molecule type" value="Genomic_DNA"/>
</dbReference>
<keyword evidence="5" id="KW-0067">ATP-binding</keyword>
<dbReference type="GO" id="GO:0036376">
    <property type="term" value="P:sodium ion export across plasma membrane"/>
    <property type="evidence" value="ECO:0007669"/>
    <property type="project" value="TreeGrafter"/>
</dbReference>
<evidence type="ECO:0000313" key="15">
    <source>
        <dbReference type="Proteomes" id="UP000646827"/>
    </source>
</evidence>
<keyword evidence="2" id="KW-0597">Phosphoprotein</keyword>
<feature type="transmembrane region" description="Helical" evidence="12">
    <location>
        <begin position="527"/>
        <end position="548"/>
    </location>
</feature>
<feature type="transmembrane region" description="Helical" evidence="12">
    <location>
        <begin position="300"/>
        <end position="319"/>
    </location>
</feature>
<feature type="transmembrane region" description="Helical" evidence="12">
    <location>
        <begin position="1220"/>
        <end position="1238"/>
    </location>
</feature>
<keyword evidence="4" id="KW-0547">Nucleotide-binding</keyword>
<dbReference type="SMART" id="SM00831">
    <property type="entry name" value="Cation_ATPase_N"/>
    <property type="match status" value="1"/>
</dbReference>
<name>A0A8H7VGK0_9FUNG</name>
<dbReference type="InterPro" id="IPR059000">
    <property type="entry name" value="ATPase_P-type_domA"/>
</dbReference>
<gene>
    <name evidence="14" type="ORF">INT45_006042</name>
</gene>
<feature type="transmembrane region" description="Helical" evidence="12">
    <location>
        <begin position="1076"/>
        <end position="1099"/>
    </location>
</feature>
<evidence type="ECO:0000256" key="3">
    <source>
        <dbReference type="ARBA" id="ARBA00022692"/>
    </source>
</evidence>
<dbReference type="SFLD" id="SFLDF00027">
    <property type="entry name" value="p-type_atpase"/>
    <property type="match status" value="1"/>
</dbReference>
<evidence type="ECO:0000256" key="1">
    <source>
        <dbReference type="ARBA" id="ARBA00004127"/>
    </source>
</evidence>
<dbReference type="Proteomes" id="UP000646827">
    <property type="component" value="Unassembled WGS sequence"/>
</dbReference>
<dbReference type="SUPFAM" id="SSF81660">
    <property type="entry name" value="Metal cation-transporting ATPase, ATP-binding domain N"/>
    <property type="match status" value="1"/>
</dbReference>
<dbReference type="FunFam" id="3.40.50.1000:FF:000001">
    <property type="entry name" value="Phospholipid-transporting ATPase IC"/>
    <property type="match status" value="1"/>
</dbReference>
<feature type="compositionally biased region" description="Polar residues" evidence="11">
    <location>
        <begin position="634"/>
        <end position="646"/>
    </location>
</feature>
<comment type="similarity">
    <text evidence="10">Belongs to the cation transport ATPase (P-type) (TC 3.A.3) family.</text>
</comment>
<dbReference type="InterPro" id="IPR044492">
    <property type="entry name" value="P_typ_ATPase_HD_dom"/>
</dbReference>
<dbReference type="InterPro" id="IPR008250">
    <property type="entry name" value="ATPase_P-typ_transduc_dom_A_sf"/>
</dbReference>
<feature type="transmembrane region" description="Helical" evidence="12">
    <location>
        <begin position="1144"/>
        <end position="1170"/>
    </location>
</feature>
<protein>
    <recommendedName>
        <fullName evidence="13">Cation-transporting P-type ATPase N-terminal domain-containing protein</fullName>
    </recommendedName>
</protein>
<dbReference type="SUPFAM" id="SSF56784">
    <property type="entry name" value="HAD-like"/>
    <property type="match status" value="1"/>
</dbReference>
<keyword evidence="8 12" id="KW-1133">Transmembrane helix</keyword>
<dbReference type="PROSITE" id="PS00154">
    <property type="entry name" value="ATPASE_E1_E2"/>
    <property type="match status" value="1"/>
</dbReference>
<dbReference type="InterPro" id="IPR004014">
    <property type="entry name" value="ATPase_P-typ_cation-transptr_N"/>
</dbReference>
<feature type="region of interest" description="Disordered" evidence="11">
    <location>
        <begin position="766"/>
        <end position="788"/>
    </location>
</feature>
<evidence type="ECO:0000256" key="8">
    <source>
        <dbReference type="ARBA" id="ARBA00022989"/>
    </source>
</evidence>
<feature type="domain" description="Cation-transporting P-type ATPase N-terminal" evidence="13">
    <location>
        <begin position="249"/>
        <end position="324"/>
    </location>
</feature>
<evidence type="ECO:0000256" key="7">
    <source>
        <dbReference type="ARBA" id="ARBA00022967"/>
    </source>
</evidence>
<feature type="region of interest" description="Disordered" evidence="11">
    <location>
        <begin position="631"/>
        <end position="666"/>
    </location>
</feature>
<dbReference type="InterPro" id="IPR023299">
    <property type="entry name" value="ATPase_P-typ_cyto_dom_N"/>
</dbReference>
<dbReference type="InterPro" id="IPR050510">
    <property type="entry name" value="Cation_transp_ATPase_P-type"/>
</dbReference>
<dbReference type="SFLD" id="SFLDS00003">
    <property type="entry name" value="Haloacid_Dehalogenase"/>
    <property type="match status" value="1"/>
</dbReference>
<keyword evidence="15" id="KW-1185">Reference proteome</keyword>
<dbReference type="InterPro" id="IPR023214">
    <property type="entry name" value="HAD_sf"/>
</dbReference>
<dbReference type="GO" id="GO:0012505">
    <property type="term" value="C:endomembrane system"/>
    <property type="evidence" value="ECO:0007669"/>
    <property type="project" value="UniProtKB-SubCell"/>
</dbReference>
<dbReference type="SFLD" id="SFLDG00002">
    <property type="entry name" value="C1.7:_P-type_atpase_like"/>
    <property type="match status" value="1"/>
</dbReference>
<keyword evidence="7" id="KW-1278">Translocase</keyword>
<dbReference type="InterPro" id="IPR006068">
    <property type="entry name" value="ATPase_P-typ_cation-transptr_C"/>
</dbReference>
<dbReference type="Gene3D" id="2.70.150.10">
    <property type="entry name" value="Calcium-transporting ATPase, cytoplasmic transduction domain A"/>
    <property type="match status" value="1"/>
</dbReference>
<evidence type="ECO:0000256" key="12">
    <source>
        <dbReference type="SAM" id="Phobius"/>
    </source>
</evidence>
<accession>A0A8H7VGK0</accession>
<comment type="subcellular location">
    <subcellularLocation>
        <location evidence="1">Endomembrane system</location>
        <topology evidence="1">Multi-pass membrane protein</topology>
    </subcellularLocation>
</comment>
<keyword evidence="3 12" id="KW-0812">Transmembrane</keyword>
<dbReference type="InterPro" id="IPR036412">
    <property type="entry name" value="HAD-like_sf"/>
</dbReference>
<dbReference type="GO" id="GO:0005886">
    <property type="term" value="C:plasma membrane"/>
    <property type="evidence" value="ECO:0007669"/>
    <property type="project" value="TreeGrafter"/>
</dbReference>
<keyword evidence="6" id="KW-0460">Magnesium</keyword>
<dbReference type="FunFam" id="3.40.50.1000:FF:000028">
    <property type="entry name" value="Calcium-transporting P-type ATPase, putative"/>
    <property type="match status" value="1"/>
</dbReference>
<dbReference type="NCBIfam" id="TIGR01494">
    <property type="entry name" value="ATPase_P-type"/>
    <property type="match status" value="3"/>
</dbReference>
<dbReference type="GO" id="GO:1990573">
    <property type="term" value="P:potassium ion import across plasma membrane"/>
    <property type="evidence" value="ECO:0007669"/>
    <property type="project" value="TreeGrafter"/>
</dbReference>
<feature type="transmembrane region" description="Helical" evidence="12">
    <location>
        <begin position="496"/>
        <end position="515"/>
    </location>
</feature>
<organism evidence="14 15">
    <name type="scientific">Circinella minor</name>
    <dbReference type="NCBI Taxonomy" id="1195481"/>
    <lineage>
        <taxon>Eukaryota</taxon>
        <taxon>Fungi</taxon>
        <taxon>Fungi incertae sedis</taxon>
        <taxon>Mucoromycota</taxon>
        <taxon>Mucoromycotina</taxon>
        <taxon>Mucoromycetes</taxon>
        <taxon>Mucorales</taxon>
        <taxon>Lichtheimiaceae</taxon>
        <taxon>Circinella</taxon>
    </lineage>
</organism>
<evidence type="ECO:0000256" key="5">
    <source>
        <dbReference type="ARBA" id="ARBA00022840"/>
    </source>
</evidence>
<dbReference type="InterPro" id="IPR001757">
    <property type="entry name" value="P_typ_ATPase"/>
</dbReference>
<feature type="compositionally biased region" description="Low complexity" evidence="11">
    <location>
        <begin position="771"/>
        <end position="782"/>
    </location>
</feature>
<evidence type="ECO:0000256" key="4">
    <source>
        <dbReference type="ARBA" id="ARBA00022741"/>
    </source>
</evidence>
<dbReference type="SUPFAM" id="SSF81653">
    <property type="entry name" value="Calcium ATPase, transduction domain A"/>
    <property type="match status" value="1"/>
</dbReference>
<evidence type="ECO:0000256" key="6">
    <source>
        <dbReference type="ARBA" id="ARBA00022842"/>
    </source>
</evidence>
<dbReference type="InterPro" id="IPR018303">
    <property type="entry name" value="ATPase_P-typ_P_site"/>
</dbReference>
<feature type="transmembrane region" description="Helical" evidence="12">
    <location>
        <begin position="1250"/>
        <end position="1269"/>
    </location>
</feature>
<evidence type="ECO:0000256" key="9">
    <source>
        <dbReference type="ARBA" id="ARBA00023136"/>
    </source>
</evidence>
<dbReference type="GO" id="GO:0005391">
    <property type="term" value="F:P-type sodium:potassium-exchanging transporter activity"/>
    <property type="evidence" value="ECO:0007669"/>
    <property type="project" value="TreeGrafter"/>
</dbReference>
<dbReference type="InterPro" id="IPR023298">
    <property type="entry name" value="ATPase_P-typ_TM_dom_sf"/>
</dbReference>
<feature type="compositionally biased region" description="Low complexity" evidence="11">
    <location>
        <begin position="826"/>
        <end position="838"/>
    </location>
</feature>
<dbReference type="OrthoDB" id="116380at2759"/>
<dbReference type="GO" id="GO:0005384">
    <property type="term" value="F:manganese ion transmembrane transporter activity"/>
    <property type="evidence" value="ECO:0007669"/>
    <property type="project" value="UniProtKB-ARBA"/>
</dbReference>
<evidence type="ECO:0000256" key="11">
    <source>
        <dbReference type="SAM" id="MobiDB-lite"/>
    </source>
</evidence>
<dbReference type="Gene3D" id="3.40.1110.10">
    <property type="entry name" value="Calcium-transporting ATPase, cytoplasmic domain N"/>
    <property type="match status" value="2"/>
</dbReference>
<dbReference type="Pfam" id="PF00702">
    <property type="entry name" value="Hydrolase"/>
    <property type="match status" value="1"/>
</dbReference>
<evidence type="ECO:0000256" key="2">
    <source>
        <dbReference type="ARBA" id="ARBA00022553"/>
    </source>
</evidence>
<dbReference type="Pfam" id="PF00122">
    <property type="entry name" value="E1-E2_ATPase"/>
    <property type="match status" value="1"/>
</dbReference>
<dbReference type="Gene3D" id="1.20.1110.10">
    <property type="entry name" value="Calcium-transporting ATPase, transmembrane domain"/>
    <property type="match status" value="3"/>
</dbReference>
<feature type="transmembrane region" description="Helical" evidence="12">
    <location>
        <begin position="1182"/>
        <end position="1200"/>
    </location>
</feature>
<dbReference type="PANTHER" id="PTHR43294">
    <property type="entry name" value="SODIUM/POTASSIUM-TRANSPORTING ATPASE SUBUNIT ALPHA"/>
    <property type="match status" value="1"/>
</dbReference>
<keyword evidence="9 12" id="KW-0472">Membrane</keyword>
<comment type="caution">
    <text evidence="14">The sequence shown here is derived from an EMBL/GenBank/DDBJ whole genome shotgun (WGS) entry which is preliminary data.</text>
</comment>
<feature type="transmembrane region" description="Helical" evidence="12">
    <location>
        <begin position="325"/>
        <end position="343"/>
    </location>
</feature>
<sequence>MAKPPSLADQHHGNNVDVHVIDGKASIEQQIEVFVHDLFDVKENKSISLEEVLEGLRYVMHFRIKGGCQPHFDSGLMKRLCEGLLLNTGHTEGHLLRKHTTTAADMAFFLFGDFLEEVHEFRTIVCEKDVFELRSALKIHYRCQPSSTEEQKKGALAIVKLLTESFPRRQHINDWRDLIKESEQGDMEQLLASSLAKEMDKEKSKMPRSTANLVVANTPNGIYNNNNEQVVDPTTHNMKMVMLPPPQALYFDRPVDKLLKMFSHTHPNNGLPSALVPALREQYGINRLPDPPKPSALKMLWTQLTDFMILLLLAAAIIQAGQQEFNSMAVLLIVVVLNTIIGFSQEWKASKTLSALMDLTVPKAQVIRDGEQQIVDSDDLVPGDLAVLDEGDAVPADIRLIEVAQLEVVESILTGESLPVTKKTDAIKAKSRRIPLGDCLGNVFMTTTIAKGRAKGIVVRTGVQTEIGKISTAIQAGSKRKTKTPIQRRLDKLGKYLVLIAIILCVLVTVIGIAWKKNIQQMINVGLSLAVSVIPEGLVAVTTVTMALGVRRMAFKQCVVRTLPAVESLGSVTVICSDKTGTLTEGKMGTAEMWTADNNVYHFTESTSLDPTHGEIIVEPAELRRRMIHVRRTTAPSSEEQDNVATTVAKDNYEYNNNNEQQEKQPVDYASLRSRPIDRSDPTMYAPHLKYSLMVAALCNNASVHLDEVTKEWRTIGDPTEVALTVAAQKANAGSRYWIDKQGYTKVFERAFDSERKLMSSAYMQHQHSFSGNSSSNNNNGSTIKEGNTDDHYYAHTTTTSSTLLLLCKGAPEELLRKCSAYLPPTSVSTTTPPMSTSDELTKESQSMNETFATQVTDESSRMASQGLRVLGLALKVVHYSNNNNNSSIVDSTEMAKHPSMAENDFIFVGLVGLIDPPKQGVKESVEICQQAGIRVMMITGDHVETAVAIASKLGIFKSDVPGMSRAILGRELDLLSEDAIIELDPFPNVFARVSPDNKLTIVKALQQRGELVAMTGDGVNDAPAIKSADVGVAMGQAGTEITKQAADLVLLNDNFTTIVSAVEEGRHVFDNILKFIVYLLSCNGSEIFLMLICTIANIETPFTVMMILWANIIADIPPAMALGVEPREQTLMQRPPRDPRTGVVTLGVWMVILAQSLLMATLALVSYVLALYRFNYDVQHAQSMVFTNLTMIQLIHSFLSRSVHLSVIKTGIFSNRWMLFAAAVSFFFLILGVYGPGISSWLGLSFVSWESWIMILVCVSIHICIVEMEKFALRYYKITI</sequence>
<dbReference type="GO" id="GO:1902600">
    <property type="term" value="P:proton transmembrane transport"/>
    <property type="evidence" value="ECO:0007669"/>
    <property type="project" value="TreeGrafter"/>
</dbReference>
<evidence type="ECO:0000259" key="13">
    <source>
        <dbReference type="SMART" id="SM00831"/>
    </source>
</evidence>
<dbReference type="GO" id="GO:0030007">
    <property type="term" value="P:intracellular potassium ion homeostasis"/>
    <property type="evidence" value="ECO:0007669"/>
    <property type="project" value="TreeGrafter"/>
</dbReference>
<dbReference type="SUPFAM" id="SSF81665">
    <property type="entry name" value="Calcium ATPase, transmembrane domain M"/>
    <property type="match status" value="1"/>
</dbReference>
<dbReference type="Gene3D" id="3.40.50.1000">
    <property type="entry name" value="HAD superfamily/HAD-like"/>
    <property type="match status" value="2"/>
</dbReference>
<dbReference type="GO" id="GO:0016887">
    <property type="term" value="F:ATP hydrolysis activity"/>
    <property type="evidence" value="ECO:0007669"/>
    <property type="project" value="InterPro"/>
</dbReference>
<dbReference type="PANTHER" id="PTHR43294:SF20">
    <property type="entry name" value="P-TYPE ATPASE"/>
    <property type="match status" value="1"/>
</dbReference>
<dbReference type="PRINTS" id="PR00119">
    <property type="entry name" value="CATATPASE"/>
</dbReference>
<dbReference type="FunFam" id="2.70.150.10:FF:000160">
    <property type="entry name" value="Sarcoplasmic/endoplasmic reticulum calcium ATPase 1"/>
    <property type="match status" value="1"/>
</dbReference>
<dbReference type="Pfam" id="PF00690">
    <property type="entry name" value="Cation_ATPase_N"/>
    <property type="match status" value="1"/>
</dbReference>
<proteinExistence type="inferred from homology"/>
<dbReference type="GO" id="GO:0006883">
    <property type="term" value="P:intracellular sodium ion homeostasis"/>
    <property type="evidence" value="ECO:0007669"/>
    <property type="project" value="TreeGrafter"/>
</dbReference>
<evidence type="ECO:0000256" key="10">
    <source>
        <dbReference type="ARBA" id="ARBA00038148"/>
    </source>
</evidence>
<evidence type="ECO:0000313" key="14">
    <source>
        <dbReference type="EMBL" id="KAG2219710.1"/>
    </source>
</evidence>
<reference evidence="14 15" key="1">
    <citation type="submission" date="2020-12" db="EMBL/GenBank/DDBJ databases">
        <title>Metabolic potential, ecology and presence of endohyphal bacteria is reflected in genomic diversity of Mucoromycotina.</title>
        <authorList>
            <person name="Muszewska A."/>
            <person name="Okrasinska A."/>
            <person name="Steczkiewicz K."/>
            <person name="Drgas O."/>
            <person name="Orlowska M."/>
            <person name="Perlinska-Lenart U."/>
            <person name="Aleksandrzak-Piekarczyk T."/>
            <person name="Szatraj K."/>
            <person name="Zielenkiewicz U."/>
            <person name="Pilsyk S."/>
            <person name="Malc E."/>
            <person name="Mieczkowski P."/>
            <person name="Kruszewska J.S."/>
            <person name="Biernat P."/>
            <person name="Pawlowska J."/>
        </authorList>
    </citation>
    <scope>NUCLEOTIDE SEQUENCE [LARGE SCALE GENOMIC DNA]</scope>
    <source>
        <strain evidence="14 15">CBS 142.35</strain>
    </source>
</reference>